<feature type="region of interest" description="Disordered" evidence="16">
    <location>
        <begin position="77"/>
        <end position="172"/>
    </location>
</feature>
<evidence type="ECO:0000313" key="17">
    <source>
        <dbReference type="EMBL" id="KAE8247066.1"/>
    </source>
</evidence>
<organism evidence="17 18">
    <name type="scientific">Tilletia caries</name>
    <name type="common">wheat bunt fungus</name>
    <dbReference type="NCBI Taxonomy" id="13290"/>
    <lineage>
        <taxon>Eukaryota</taxon>
        <taxon>Fungi</taxon>
        <taxon>Dikarya</taxon>
        <taxon>Basidiomycota</taxon>
        <taxon>Ustilaginomycotina</taxon>
        <taxon>Exobasidiomycetes</taxon>
        <taxon>Tilletiales</taxon>
        <taxon>Tilletiaceae</taxon>
        <taxon>Tilletia</taxon>
    </lineage>
</organism>
<keyword evidence="11" id="KW-0808">Transferase</keyword>
<evidence type="ECO:0000313" key="18">
    <source>
        <dbReference type="Proteomes" id="UP000077671"/>
    </source>
</evidence>
<keyword evidence="5" id="KW-0255">Endonuclease</keyword>
<evidence type="ECO:0000256" key="5">
    <source>
        <dbReference type="ARBA" id="ARBA00022759"/>
    </source>
</evidence>
<keyword evidence="9" id="KW-0229">DNA integration</keyword>
<evidence type="ECO:0000256" key="1">
    <source>
        <dbReference type="ARBA" id="ARBA00022578"/>
    </source>
</evidence>
<evidence type="ECO:0000256" key="4">
    <source>
        <dbReference type="ARBA" id="ARBA00022723"/>
    </source>
</evidence>
<evidence type="ECO:0000256" key="13">
    <source>
        <dbReference type="ARBA" id="ARBA00023268"/>
    </source>
</evidence>
<keyword evidence="4" id="KW-0479">Metal-binding</keyword>
<comment type="catalytic activity">
    <reaction evidence="15">
        <text>DNA(n) + a 2'-deoxyribonucleoside 5'-triphosphate = DNA(n+1) + diphosphate</text>
        <dbReference type="Rhea" id="RHEA:22508"/>
        <dbReference type="Rhea" id="RHEA-COMP:17339"/>
        <dbReference type="Rhea" id="RHEA-COMP:17340"/>
        <dbReference type="ChEBI" id="CHEBI:33019"/>
        <dbReference type="ChEBI" id="CHEBI:61560"/>
        <dbReference type="ChEBI" id="CHEBI:173112"/>
        <dbReference type="EC" id="2.7.7.7"/>
    </reaction>
</comment>
<comment type="catalytic activity">
    <reaction evidence="14">
        <text>DNA(n) + a 2'-deoxyribonucleoside 5'-triphosphate = DNA(n+1) + diphosphate</text>
        <dbReference type="Rhea" id="RHEA:22508"/>
        <dbReference type="Rhea" id="RHEA-COMP:17339"/>
        <dbReference type="Rhea" id="RHEA-COMP:17340"/>
        <dbReference type="ChEBI" id="CHEBI:33019"/>
        <dbReference type="ChEBI" id="CHEBI:61560"/>
        <dbReference type="ChEBI" id="CHEBI:173112"/>
        <dbReference type="EC" id="2.7.7.49"/>
    </reaction>
</comment>
<keyword evidence="7" id="KW-0460">Magnesium</keyword>
<keyword evidence="13" id="KW-0511">Multifunctional enzyme</keyword>
<name>A0A177TZG0_9BASI</name>
<feature type="compositionally biased region" description="Basic and acidic residues" evidence="16">
    <location>
        <begin position="147"/>
        <end position="160"/>
    </location>
</feature>
<evidence type="ECO:0000256" key="6">
    <source>
        <dbReference type="ARBA" id="ARBA00022801"/>
    </source>
</evidence>
<evidence type="ECO:0000256" key="12">
    <source>
        <dbReference type="ARBA" id="ARBA00023172"/>
    </source>
</evidence>
<dbReference type="InterPro" id="IPR012337">
    <property type="entry name" value="RNaseH-like_sf"/>
</dbReference>
<dbReference type="GO" id="GO:0015074">
    <property type="term" value="P:DNA integration"/>
    <property type="evidence" value="ECO:0007669"/>
    <property type="project" value="UniProtKB-KW"/>
</dbReference>
<feature type="compositionally biased region" description="Basic and acidic residues" evidence="16">
    <location>
        <begin position="119"/>
        <end position="131"/>
    </location>
</feature>
<dbReference type="PANTHER" id="PTHR42648">
    <property type="entry name" value="TRANSPOSASE, PUTATIVE-RELATED"/>
    <property type="match status" value="1"/>
</dbReference>
<evidence type="ECO:0000256" key="16">
    <source>
        <dbReference type="SAM" id="MobiDB-lite"/>
    </source>
</evidence>
<keyword evidence="11" id="KW-0239">DNA-directed DNA polymerase</keyword>
<dbReference type="InterPro" id="IPR043502">
    <property type="entry name" value="DNA/RNA_pol_sf"/>
</dbReference>
<dbReference type="GO" id="GO:0016787">
    <property type="term" value="F:hydrolase activity"/>
    <property type="evidence" value="ECO:0007669"/>
    <property type="project" value="UniProtKB-KW"/>
</dbReference>
<dbReference type="PROSITE" id="PS50994">
    <property type="entry name" value="INTEGRASE"/>
    <property type="match status" value="1"/>
</dbReference>
<evidence type="ECO:0000256" key="10">
    <source>
        <dbReference type="ARBA" id="ARBA00022918"/>
    </source>
</evidence>
<protein>
    <submittedName>
        <fullName evidence="17">Uncharacterized protein</fullName>
    </submittedName>
</protein>
<keyword evidence="10" id="KW-0695">RNA-directed DNA polymerase</keyword>
<dbReference type="EMBL" id="LWDD02001589">
    <property type="protein sequence ID" value="KAE8247066.1"/>
    <property type="molecule type" value="Genomic_DNA"/>
</dbReference>
<proteinExistence type="predicted"/>
<dbReference type="InterPro" id="IPR039537">
    <property type="entry name" value="Retrotran_Ty1/copia-like"/>
</dbReference>
<evidence type="ECO:0000256" key="2">
    <source>
        <dbReference type="ARBA" id="ARBA00022695"/>
    </source>
</evidence>
<dbReference type="GO" id="GO:0032196">
    <property type="term" value="P:transposition"/>
    <property type="evidence" value="ECO:0007669"/>
    <property type="project" value="UniProtKB-KW"/>
</dbReference>
<dbReference type="Pfam" id="PF07727">
    <property type="entry name" value="RVT_2"/>
    <property type="match status" value="1"/>
</dbReference>
<dbReference type="InterPro" id="IPR001584">
    <property type="entry name" value="Integrase_cat-core"/>
</dbReference>
<feature type="region of interest" description="Disordered" evidence="16">
    <location>
        <begin position="576"/>
        <end position="596"/>
    </location>
</feature>
<dbReference type="GO" id="GO:0004519">
    <property type="term" value="F:endonuclease activity"/>
    <property type="evidence" value="ECO:0007669"/>
    <property type="project" value="UniProtKB-KW"/>
</dbReference>
<sequence>MKLRDALHVPDLAVNLISVPSLQRQGYTTIFDEQGARIEAPSGTTFIAQFDKSTGTSIIHARPGALAALVTTTSEIDQPTMADGSGHVETGGGREPSIAQADLGRPSAADTATGGTGRVSEEGVDRRERDQANLGPSTAADTVEGGTVRDNEGESGREHGPANLNSPTAGDTAAGGTWREVLMWHRRLSHCGQAALVWFFRAAGVSKLPPQKVRDILKQLQKCDTCIECKMTRLPFPHSQHRSDHQLQLVHVDLIGPIRSDSPLKYVLVIVDDFSRKQWVVALMDKASALRHLLGWVTEQERQTERQLKVLRTDGGGEFGSKVAEEWAAGKGIVRQYTAPYSSMQNGVVERTNRTLQDRMRTMLQGAKAPAFFWPLAIAAASYTLNRTPHKAIGYKMPEQKWTGKVADLSLLRVWGCVCWIKVHRSDEGKLRARGVRGMFTGYDQQHKAWLVWTPTNTNKQFHWSRDVVFDETRCFYDVLLSQQTAGAPGAHELTELDWSDVSGVSPVDDAVYVTNELASSSQQHGSAHIEDDVVQARAFPEVERDIDGASSVDLDSLLSLSDVLASRLDMESPPLDPIFSAESPPPPPSDAAAPPADIFLPVIDGPSFVEDAPAEAVNERQLRAERRHIMRFGVSNAAQYFALSTVAYSISTTTELRTSLDGVLLEPANRKEALRRSDWGRWEEAEREQYDALMGMNAWEIVELPKGANIVGSRWVYKLKVDEHGNAARHKARLVAQGFTQRPGEDYTSTFAPVARLDAVRLCFAIAIHLGLIAHSMDVVTAYLNGTLHETIYMRQPPGFHIGNANDVCRLLVPLYGLKQAGHEWNLRLHEVLEQNGFRRCEAERCIYVRRGKGVEFAIILVYVDDLLIFTKTDFSMTAIKAFINKAFKCTDSGPVTHFLGMKIDHDPIKGKVVFSQAAYIDAMLERFGVTKIANAASPLPPLIPSRTPKDTAAQVDRVRSYAQRTGSVKWIAHTVRPDVIFAAGCLGRFQSNPSEEHEALLQQTLRYIRRTKDWTLVYTRSSSSTNPLVGFCDSDYAGDVQTRRSTTGFVYYAFGNPITWTSRLQPTVALSTTEAEYMALCEGMREGLWLRSLYRELGLWHEGPVPLYTDNDGCRSLAHNPDDHRRSKHIDTQYHRTRNAVDHGDLSVSRVDTSENPADVCTKVLPGTKMHDARVRLHLTRDHNHDND</sequence>
<dbReference type="GO" id="GO:0003723">
    <property type="term" value="F:RNA binding"/>
    <property type="evidence" value="ECO:0007669"/>
    <property type="project" value="UniProtKB-KW"/>
</dbReference>
<gene>
    <name evidence="17" type="ORF">A4X03_0g7151</name>
</gene>
<evidence type="ECO:0000256" key="3">
    <source>
        <dbReference type="ARBA" id="ARBA00022722"/>
    </source>
</evidence>
<keyword evidence="1" id="KW-0815">Transposition</keyword>
<keyword evidence="2" id="KW-0548">Nucleotidyltransferase</keyword>
<dbReference type="SUPFAM" id="SSF56672">
    <property type="entry name" value="DNA/RNA polymerases"/>
    <property type="match status" value="1"/>
</dbReference>
<comment type="caution">
    <text evidence="17">The sequence shown here is derived from an EMBL/GenBank/DDBJ whole genome shotgun (WGS) entry which is preliminary data.</text>
</comment>
<evidence type="ECO:0000256" key="9">
    <source>
        <dbReference type="ARBA" id="ARBA00022908"/>
    </source>
</evidence>
<reference evidence="17" key="1">
    <citation type="submission" date="2016-04" db="EMBL/GenBank/DDBJ databases">
        <authorList>
            <person name="Nguyen H.D."/>
            <person name="Kesanakurti P."/>
            <person name="Cullis J."/>
            <person name="Levesque C.A."/>
            <person name="Hambleton S."/>
        </authorList>
    </citation>
    <scope>NUCLEOTIDE SEQUENCE</scope>
    <source>
        <strain evidence="17">DAOMC 238032</strain>
    </source>
</reference>
<evidence type="ECO:0000256" key="8">
    <source>
        <dbReference type="ARBA" id="ARBA00022884"/>
    </source>
</evidence>
<dbReference type="InterPro" id="IPR057670">
    <property type="entry name" value="SH3_retrovirus"/>
</dbReference>
<keyword evidence="6" id="KW-0378">Hydrolase</keyword>
<dbReference type="Proteomes" id="UP000077671">
    <property type="component" value="Unassembled WGS sequence"/>
</dbReference>
<dbReference type="Gene3D" id="3.30.420.10">
    <property type="entry name" value="Ribonuclease H-like superfamily/Ribonuclease H"/>
    <property type="match status" value="1"/>
</dbReference>
<reference evidence="17" key="2">
    <citation type="journal article" date="2019" name="IMA Fungus">
        <title>Genome sequencing and comparison of five Tilletia species to identify candidate genes for the detection of regulated species infecting wheat.</title>
        <authorList>
            <person name="Nguyen H.D.T."/>
            <person name="Sultana T."/>
            <person name="Kesanakurti P."/>
            <person name="Hambleton S."/>
        </authorList>
    </citation>
    <scope>NUCLEOTIDE SEQUENCE</scope>
    <source>
        <strain evidence="17">DAOMC 238032</strain>
    </source>
</reference>
<keyword evidence="12" id="KW-0233">DNA recombination</keyword>
<dbReference type="GO" id="GO:0046872">
    <property type="term" value="F:metal ion binding"/>
    <property type="evidence" value="ECO:0007669"/>
    <property type="project" value="UniProtKB-KW"/>
</dbReference>
<evidence type="ECO:0000256" key="15">
    <source>
        <dbReference type="ARBA" id="ARBA00049244"/>
    </source>
</evidence>
<dbReference type="GO" id="GO:0006310">
    <property type="term" value="P:DNA recombination"/>
    <property type="evidence" value="ECO:0007669"/>
    <property type="project" value="UniProtKB-KW"/>
</dbReference>
<dbReference type="PANTHER" id="PTHR42648:SF11">
    <property type="entry name" value="TRANSPOSON TY4-P GAG-POL POLYPROTEIN"/>
    <property type="match status" value="1"/>
</dbReference>
<dbReference type="GO" id="GO:0005634">
    <property type="term" value="C:nucleus"/>
    <property type="evidence" value="ECO:0007669"/>
    <property type="project" value="UniProtKB-ARBA"/>
</dbReference>
<keyword evidence="8" id="KW-0694">RNA-binding</keyword>
<evidence type="ECO:0000256" key="14">
    <source>
        <dbReference type="ARBA" id="ARBA00048173"/>
    </source>
</evidence>
<dbReference type="CDD" id="cd09272">
    <property type="entry name" value="RNase_HI_RT_Ty1"/>
    <property type="match status" value="1"/>
</dbReference>
<dbReference type="SUPFAM" id="SSF53098">
    <property type="entry name" value="Ribonuclease H-like"/>
    <property type="match status" value="1"/>
</dbReference>
<evidence type="ECO:0000256" key="7">
    <source>
        <dbReference type="ARBA" id="ARBA00022842"/>
    </source>
</evidence>
<dbReference type="InterPro" id="IPR013103">
    <property type="entry name" value="RVT_2"/>
</dbReference>
<dbReference type="GO" id="GO:0003887">
    <property type="term" value="F:DNA-directed DNA polymerase activity"/>
    <property type="evidence" value="ECO:0007669"/>
    <property type="project" value="UniProtKB-KW"/>
</dbReference>
<dbReference type="InterPro" id="IPR036397">
    <property type="entry name" value="RNaseH_sf"/>
</dbReference>
<dbReference type="Pfam" id="PF25597">
    <property type="entry name" value="SH3_retrovirus"/>
    <property type="match status" value="1"/>
</dbReference>
<dbReference type="AlphaFoldDB" id="A0A177TZG0"/>
<keyword evidence="3" id="KW-0540">Nuclease</keyword>
<evidence type="ECO:0000256" key="11">
    <source>
        <dbReference type="ARBA" id="ARBA00022932"/>
    </source>
</evidence>
<accession>A0A177TZG0</accession>
<dbReference type="GO" id="GO:0003964">
    <property type="term" value="F:RNA-directed DNA polymerase activity"/>
    <property type="evidence" value="ECO:0007669"/>
    <property type="project" value="UniProtKB-KW"/>
</dbReference>
<dbReference type="Pfam" id="PF00665">
    <property type="entry name" value="rve"/>
    <property type="match status" value="1"/>
</dbReference>